<keyword evidence="2" id="KW-1185">Reference proteome</keyword>
<dbReference type="AlphaFoldDB" id="A0A9N8V4T7"/>
<name>A0A9N8V4T7_FUNMO</name>
<comment type="caution">
    <text evidence="1">The sequence shown here is derived from an EMBL/GenBank/DDBJ whole genome shotgun (WGS) entry which is preliminary data.</text>
</comment>
<accession>A0A9N8V4T7</accession>
<proteinExistence type="predicted"/>
<dbReference type="Proteomes" id="UP000789375">
    <property type="component" value="Unassembled WGS sequence"/>
</dbReference>
<dbReference type="EMBL" id="CAJVPP010000055">
    <property type="protein sequence ID" value="CAG8437998.1"/>
    <property type="molecule type" value="Genomic_DNA"/>
</dbReference>
<gene>
    <name evidence="1" type="ORF">FMOSSE_LOCUS564</name>
</gene>
<protein>
    <submittedName>
        <fullName evidence="1">9589_t:CDS:1</fullName>
    </submittedName>
</protein>
<evidence type="ECO:0000313" key="2">
    <source>
        <dbReference type="Proteomes" id="UP000789375"/>
    </source>
</evidence>
<reference evidence="1" key="1">
    <citation type="submission" date="2021-06" db="EMBL/GenBank/DDBJ databases">
        <authorList>
            <person name="Kallberg Y."/>
            <person name="Tangrot J."/>
            <person name="Rosling A."/>
        </authorList>
    </citation>
    <scope>NUCLEOTIDE SEQUENCE</scope>
    <source>
        <strain evidence="1">87-6 pot B 2015</strain>
    </source>
</reference>
<organism evidence="1 2">
    <name type="scientific">Funneliformis mosseae</name>
    <name type="common">Endomycorrhizal fungus</name>
    <name type="synonym">Glomus mosseae</name>
    <dbReference type="NCBI Taxonomy" id="27381"/>
    <lineage>
        <taxon>Eukaryota</taxon>
        <taxon>Fungi</taxon>
        <taxon>Fungi incertae sedis</taxon>
        <taxon>Mucoromycota</taxon>
        <taxon>Glomeromycotina</taxon>
        <taxon>Glomeromycetes</taxon>
        <taxon>Glomerales</taxon>
        <taxon>Glomeraceae</taxon>
        <taxon>Funneliformis</taxon>
    </lineage>
</organism>
<sequence>MSMSVKSFQRASKTLYKPILHSSQDTSFPIYEHIDEFSIIYVTISNIVERICDLCVILVQVGEELDSSKGVWTEGKSLHNDKCCTTLQL</sequence>
<evidence type="ECO:0000313" key="1">
    <source>
        <dbReference type="EMBL" id="CAG8437998.1"/>
    </source>
</evidence>